<organism evidence="1 2">
    <name type="scientific">Archangium gephyra</name>
    <dbReference type="NCBI Taxonomy" id="48"/>
    <lineage>
        <taxon>Bacteria</taxon>
        <taxon>Pseudomonadati</taxon>
        <taxon>Myxococcota</taxon>
        <taxon>Myxococcia</taxon>
        <taxon>Myxococcales</taxon>
        <taxon>Cystobacterineae</taxon>
        <taxon>Archangiaceae</taxon>
        <taxon>Archangium</taxon>
    </lineage>
</organism>
<gene>
    <name evidence="1" type="ORF">DI536_24585</name>
</gene>
<accession>A0A2W5SYY7</accession>
<dbReference type="Proteomes" id="UP000249061">
    <property type="component" value="Unassembled WGS sequence"/>
</dbReference>
<evidence type="ECO:0008006" key="3">
    <source>
        <dbReference type="Google" id="ProtNLM"/>
    </source>
</evidence>
<evidence type="ECO:0000313" key="1">
    <source>
        <dbReference type="EMBL" id="PZR08679.1"/>
    </source>
</evidence>
<sequence>MEPYRGTNGDAETMSMTWTLEKPPGGRNYLRTVSSGTVTAEDVKTFAAAIQPGQPFFNTAILSVMEPGTDFTPQARKMFGEMGGAAGATRPPTAVVVASAPMRVLISFVLKVSGAAEATRFFANEPEAQRWLFPLLDV</sequence>
<dbReference type="Gene3D" id="3.40.970.30">
    <property type="entry name" value="yp_829618.1 like domains"/>
    <property type="match status" value="1"/>
</dbReference>
<reference evidence="1 2" key="1">
    <citation type="submission" date="2017-08" db="EMBL/GenBank/DDBJ databases">
        <title>Infants hospitalized years apart are colonized by the same room-sourced microbial strains.</title>
        <authorList>
            <person name="Brooks B."/>
            <person name="Olm M.R."/>
            <person name="Firek B.A."/>
            <person name="Baker R."/>
            <person name="Thomas B.C."/>
            <person name="Morowitz M.J."/>
            <person name="Banfield J.F."/>
        </authorList>
    </citation>
    <scope>NUCLEOTIDE SEQUENCE [LARGE SCALE GENOMIC DNA]</scope>
    <source>
        <strain evidence="1">S2_003_000_R2_14</strain>
    </source>
</reference>
<dbReference type="EMBL" id="QFQP01000024">
    <property type="protein sequence ID" value="PZR08679.1"/>
    <property type="molecule type" value="Genomic_DNA"/>
</dbReference>
<comment type="caution">
    <text evidence="1">The sequence shown here is derived from an EMBL/GenBank/DDBJ whole genome shotgun (WGS) entry which is preliminary data.</text>
</comment>
<evidence type="ECO:0000313" key="2">
    <source>
        <dbReference type="Proteomes" id="UP000249061"/>
    </source>
</evidence>
<dbReference type="AlphaFoldDB" id="A0A2W5SYY7"/>
<protein>
    <recommendedName>
        <fullName evidence="3">STAS/SEC14 domain-containing protein</fullName>
    </recommendedName>
</protein>
<name>A0A2W5SYY7_9BACT</name>
<proteinExistence type="predicted"/>